<organism evidence="2 3">
    <name type="scientific">Achromobacter phage vB_AxyP_19-32_Axy13</name>
    <dbReference type="NCBI Taxonomy" id="2591044"/>
    <lineage>
        <taxon>Viruses</taxon>
        <taxon>Duplodnaviria</taxon>
        <taxon>Heunggongvirae</taxon>
        <taxon>Uroviricota</taxon>
        <taxon>Caudoviricetes</taxon>
        <taxon>Schitoviridae</taxon>
        <taxon>Rothmandenesvirinae</taxon>
        <taxon>Inbricusvirus</taxon>
        <taxon>Inbricusvirus inbricus</taxon>
    </lineage>
</organism>
<evidence type="ECO:0000313" key="2">
    <source>
        <dbReference type="EMBL" id="QDH84169.1"/>
    </source>
</evidence>
<keyword evidence="2" id="KW-0067">ATP-binding</keyword>
<dbReference type="InterPro" id="IPR027785">
    <property type="entry name" value="UvrD-like_helicase_C"/>
</dbReference>
<dbReference type="CDD" id="cd18809">
    <property type="entry name" value="SF1_C_RecD"/>
    <property type="match status" value="1"/>
</dbReference>
<keyword evidence="2" id="KW-0547">Nucleotide-binding</keyword>
<dbReference type="InterPro" id="IPR027417">
    <property type="entry name" value="P-loop_NTPase"/>
</dbReference>
<keyword evidence="2" id="KW-0347">Helicase</keyword>
<dbReference type="Proteomes" id="UP000318967">
    <property type="component" value="Segment"/>
</dbReference>
<sequence>MDQIQTAKPLNSDQEAAAEGFFQSLFDPNVKELNISGPGGVGKTFTMAHMIDVIMPQYYQACEMMNIKPEYDEVVMTATTNKAAEVLATATNRPTSTIHAHLGLTVKNNYATGEADLIKSRSWNVKERQIVFIDEASMIESKLRNYVNEGLHKSKIIYVGDHCQLAPIKEELSPVYTNNLPMFELTIPMRTDKPELLALNQMFRDIVEGQREWGDIKLADGIIDHVDGDRMEAELNAHFLTHTNSRVLAYTNNQVGLYTDYIRGLRGISGEFVEGEELVSNSAVRIGQDRISIEQEVTLIERSTTIEAVRIDHDTYLDVRVCTLDTGYGGLLYGVKIPVDMAHFNALVKHYGKVKNWERYFYLKETFPDFRSKDACTVHKSQGSTYDTVFVDVGDLSTCRNPAVAARLFYVAFSRARNRVVLYGNLAERFGRIVR</sequence>
<feature type="domain" description="UvrD-like helicase C-terminal" evidence="1">
    <location>
        <begin position="375"/>
        <end position="423"/>
    </location>
</feature>
<dbReference type="Gene3D" id="3.40.50.300">
    <property type="entry name" value="P-loop containing nucleotide triphosphate hydrolases"/>
    <property type="match status" value="2"/>
</dbReference>
<keyword evidence="2" id="KW-0378">Hydrolase</keyword>
<dbReference type="Pfam" id="PF13538">
    <property type="entry name" value="UvrD_C_2"/>
    <property type="match status" value="1"/>
</dbReference>
<dbReference type="Pfam" id="PF13604">
    <property type="entry name" value="AAA_30"/>
    <property type="match status" value="1"/>
</dbReference>
<dbReference type="InterPro" id="IPR050534">
    <property type="entry name" value="Coronavir_polyprotein_1ab"/>
</dbReference>
<evidence type="ECO:0000259" key="1">
    <source>
        <dbReference type="Pfam" id="PF13538"/>
    </source>
</evidence>
<gene>
    <name evidence="2" type="ORF">Axy13_038</name>
</gene>
<dbReference type="EMBL" id="MK962632">
    <property type="protein sequence ID" value="QDH84169.1"/>
    <property type="molecule type" value="Genomic_DNA"/>
</dbReference>
<protein>
    <submittedName>
        <fullName evidence="2">Putative DNA helicase</fullName>
    </submittedName>
</protein>
<dbReference type="SUPFAM" id="SSF52540">
    <property type="entry name" value="P-loop containing nucleoside triphosphate hydrolases"/>
    <property type="match status" value="1"/>
</dbReference>
<proteinExistence type="predicted"/>
<evidence type="ECO:0000313" key="3">
    <source>
        <dbReference type="Proteomes" id="UP000318967"/>
    </source>
</evidence>
<dbReference type="GO" id="GO:0004386">
    <property type="term" value="F:helicase activity"/>
    <property type="evidence" value="ECO:0007669"/>
    <property type="project" value="UniProtKB-KW"/>
</dbReference>
<accession>A0A514CUL6</accession>
<dbReference type="PANTHER" id="PTHR43788">
    <property type="entry name" value="DNA2/NAM7 HELICASE FAMILY MEMBER"/>
    <property type="match status" value="1"/>
</dbReference>
<name>A0A514CUL6_9CAUD</name>
<reference evidence="2 3" key="1">
    <citation type="submission" date="2019-05" db="EMBL/GenBank/DDBJ databases">
        <title>Complete genome sequence of sixteen phages from Abidjan, cote d'Ivoire, isolated on a single strain of Achromobacter xylosoxidans.</title>
        <authorList>
            <person name="Essoh C."/>
            <person name="Vernadet J.-P."/>
            <person name="Vergnaud G."/>
            <person name="Pourcel C."/>
        </authorList>
    </citation>
    <scope>NUCLEOTIDE SEQUENCE [LARGE SCALE GENOMIC DNA]</scope>
</reference>